<feature type="compositionally biased region" description="Low complexity" evidence="1">
    <location>
        <begin position="342"/>
        <end position="357"/>
    </location>
</feature>
<reference evidence="2 3" key="1">
    <citation type="submission" date="2024-01" db="EMBL/GenBank/DDBJ databases">
        <title>A draft genome for the cacao thread blight pathogen Marasmiellus scandens.</title>
        <authorList>
            <person name="Baruah I.K."/>
            <person name="Leung J."/>
            <person name="Bukari Y."/>
            <person name="Amoako-Attah I."/>
            <person name="Meinhardt L.W."/>
            <person name="Bailey B.A."/>
            <person name="Cohen S.P."/>
        </authorList>
    </citation>
    <scope>NUCLEOTIDE SEQUENCE [LARGE SCALE GENOMIC DNA]</scope>
    <source>
        <strain evidence="2 3">GH-19</strain>
    </source>
</reference>
<name>A0ABR1JVQ9_9AGAR</name>
<feature type="compositionally biased region" description="Low complexity" evidence="1">
    <location>
        <begin position="223"/>
        <end position="241"/>
    </location>
</feature>
<dbReference type="EMBL" id="JBANRG010000003">
    <property type="protein sequence ID" value="KAK7468436.1"/>
    <property type="molecule type" value="Genomic_DNA"/>
</dbReference>
<feature type="compositionally biased region" description="Polar residues" evidence="1">
    <location>
        <begin position="136"/>
        <end position="158"/>
    </location>
</feature>
<feature type="region of interest" description="Disordered" evidence="1">
    <location>
        <begin position="1"/>
        <end position="29"/>
    </location>
</feature>
<organism evidence="2 3">
    <name type="scientific">Marasmiellus scandens</name>
    <dbReference type="NCBI Taxonomy" id="2682957"/>
    <lineage>
        <taxon>Eukaryota</taxon>
        <taxon>Fungi</taxon>
        <taxon>Dikarya</taxon>
        <taxon>Basidiomycota</taxon>
        <taxon>Agaricomycotina</taxon>
        <taxon>Agaricomycetes</taxon>
        <taxon>Agaricomycetidae</taxon>
        <taxon>Agaricales</taxon>
        <taxon>Marasmiineae</taxon>
        <taxon>Omphalotaceae</taxon>
        <taxon>Marasmiellus</taxon>
    </lineage>
</organism>
<protein>
    <submittedName>
        <fullName evidence="2">Uncharacterized protein</fullName>
    </submittedName>
</protein>
<proteinExistence type="predicted"/>
<accession>A0ABR1JVQ9</accession>
<evidence type="ECO:0000313" key="2">
    <source>
        <dbReference type="EMBL" id="KAK7468436.1"/>
    </source>
</evidence>
<feature type="compositionally biased region" description="Polar residues" evidence="1">
    <location>
        <begin position="74"/>
        <end position="84"/>
    </location>
</feature>
<feature type="region of interest" description="Disordered" evidence="1">
    <location>
        <begin position="58"/>
        <end position="84"/>
    </location>
</feature>
<gene>
    <name evidence="2" type="ORF">VKT23_002949</name>
</gene>
<sequence>MQVETPGIARTSNSTSPGSAKTLDANGHKAYSNELKSGLLSDSKADLNPQVLRSSLHSDDVGYTTSELDDDSNEGITITEPSGQITSGATATVSFPRSHVDNFSVEQIKSSAVLVATESHPQTGERITHILHPEDSSTSSNAMPSNPDQTEPSPISHQRTIRFRSRVRITSGVGKKHARPARRSSSDAGSGSDVPSRAHLRALASLSADWGGARSGGGSPRDSSVSVATSRSSSISSSISAPIRFREDESPSSGRPSKWGPLGKRVQLFVGQQRAAKQQKLQAANGHINGGNGKRVVLVYDPGSRSYVPSTQPSPGEPMAYSEESPLLGPGRGNRSYRGRRFSNSSSNSSTRGSYDSYDGRYDNETGWGPDGYEARLNQEIERVFGPWPGRLLNRHWWWWHLEPILCCRHMEDSDFGD</sequence>
<keyword evidence="3" id="KW-1185">Reference proteome</keyword>
<feature type="compositionally biased region" description="Low complexity" evidence="1">
    <location>
        <begin position="272"/>
        <end position="284"/>
    </location>
</feature>
<feature type="compositionally biased region" description="Basic and acidic residues" evidence="1">
    <location>
        <begin position="126"/>
        <end position="135"/>
    </location>
</feature>
<comment type="caution">
    <text evidence="2">The sequence shown here is derived from an EMBL/GenBank/DDBJ whole genome shotgun (WGS) entry which is preliminary data.</text>
</comment>
<feature type="region of interest" description="Disordered" evidence="1">
    <location>
        <begin position="209"/>
        <end position="360"/>
    </location>
</feature>
<evidence type="ECO:0000256" key="1">
    <source>
        <dbReference type="SAM" id="MobiDB-lite"/>
    </source>
</evidence>
<feature type="region of interest" description="Disordered" evidence="1">
    <location>
        <begin position="119"/>
        <end position="195"/>
    </location>
</feature>
<evidence type="ECO:0000313" key="3">
    <source>
        <dbReference type="Proteomes" id="UP001498398"/>
    </source>
</evidence>
<feature type="compositionally biased region" description="Polar residues" evidence="1">
    <location>
        <begin position="10"/>
        <end position="19"/>
    </location>
</feature>
<dbReference type="Proteomes" id="UP001498398">
    <property type="component" value="Unassembled WGS sequence"/>
</dbReference>